<evidence type="ECO:0000313" key="3">
    <source>
        <dbReference type="Proteomes" id="UP001596047"/>
    </source>
</evidence>
<dbReference type="EMBL" id="JBHSOW010000080">
    <property type="protein sequence ID" value="MFC5651780.1"/>
    <property type="molecule type" value="Genomic_DNA"/>
</dbReference>
<dbReference type="Proteomes" id="UP001596047">
    <property type="component" value="Unassembled WGS sequence"/>
</dbReference>
<keyword evidence="3" id="KW-1185">Reference proteome</keyword>
<sequence length="163" mass="17809">MRRQSLKMAVVGGAIALIVLFGIDMATSGIETINGPIDQSGGALPVNPNHYEEQAGLDEYTQTPRLENETGAKQQSTENVQSNQIPRQRVVDAQHGRSAEEIQRRLDEQYAAQSDDYERLPGIPDLRTDSSVNQLADGTAGMLQSISSKGIRFVVSFFESVTD</sequence>
<protein>
    <submittedName>
        <fullName evidence="2">Uncharacterized protein</fullName>
    </submittedName>
</protein>
<accession>A0ABW0W0V0</accession>
<organism evidence="2 3">
    <name type="scientific">Paenibacillus solisilvae</name>
    <dbReference type="NCBI Taxonomy" id="2486751"/>
    <lineage>
        <taxon>Bacteria</taxon>
        <taxon>Bacillati</taxon>
        <taxon>Bacillota</taxon>
        <taxon>Bacilli</taxon>
        <taxon>Bacillales</taxon>
        <taxon>Paenibacillaceae</taxon>
        <taxon>Paenibacillus</taxon>
    </lineage>
</organism>
<feature type="region of interest" description="Disordered" evidence="1">
    <location>
        <begin position="62"/>
        <end position="97"/>
    </location>
</feature>
<dbReference type="RefSeq" id="WP_379190405.1">
    <property type="nucleotide sequence ID" value="NZ_JBHSOW010000080.1"/>
</dbReference>
<gene>
    <name evidence="2" type="ORF">ACFPYJ_22205</name>
</gene>
<evidence type="ECO:0000313" key="2">
    <source>
        <dbReference type="EMBL" id="MFC5651780.1"/>
    </source>
</evidence>
<feature type="compositionally biased region" description="Polar residues" evidence="1">
    <location>
        <begin position="62"/>
        <end position="86"/>
    </location>
</feature>
<evidence type="ECO:0000256" key="1">
    <source>
        <dbReference type="SAM" id="MobiDB-lite"/>
    </source>
</evidence>
<name>A0ABW0W0V0_9BACL</name>
<proteinExistence type="predicted"/>
<reference evidence="3" key="1">
    <citation type="journal article" date="2019" name="Int. J. Syst. Evol. Microbiol.">
        <title>The Global Catalogue of Microorganisms (GCM) 10K type strain sequencing project: providing services to taxonomists for standard genome sequencing and annotation.</title>
        <authorList>
            <consortium name="The Broad Institute Genomics Platform"/>
            <consortium name="The Broad Institute Genome Sequencing Center for Infectious Disease"/>
            <person name="Wu L."/>
            <person name="Ma J."/>
        </authorList>
    </citation>
    <scope>NUCLEOTIDE SEQUENCE [LARGE SCALE GENOMIC DNA]</scope>
    <source>
        <strain evidence="3">CGMCC 1.3240</strain>
    </source>
</reference>
<comment type="caution">
    <text evidence="2">The sequence shown here is derived from an EMBL/GenBank/DDBJ whole genome shotgun (WGS) entry which is preliminary data.</text>
</comment>